<dbReference type="GO" id="GO:0003676">
    <property type="term" value="F:nucleic acid binding"/>
    <property type="evidence" value="ECO:0007669"/>
    <property type="project" value="InterPro"/>
</dbReference>
<gene>
    <name evidence="1" type="ORF">GcM3_149011</name>
</gene>
<dbReference type="Gene3D" id="3.30.420.10">
    <property type="entry name" value="Ribonuclease H-like superfamily/Ribonuclease H"/>
    <property type="match status" value="1"/>
</dbReference>
<dbReference type="STRING" id="62708.A0A420HXL7"/>
<dbReference type="PANTHER" id="PTHR35871">
    <property type="entry name" value="EXPRESSED PROTEIN"/>
    <property type="match status" value="1"/>
</dbReference>
<name>A0A420HXL7_9PEZI</name>
<evidence type="ECO:0000313" key="2">
    <source>
        <dbReference type="Proteomes" id="UP000283383"/>
    </source>
</evidence>
<dbReference type="PANTHER" id="PTHR35871:SF1">
    <property type="entry name" value="CXC1-LIKE CYSTEINE CLUSTER ASSOCIATED WITH KDZ TRANSPOSASES DOMAIN-CONTAINING PROTEIN"/>
    <property type="match status" value="1"/>
</dbReference>
<dbReference type="AlphaFoldDB" id="A0A420HXL7"/>
<dbReference type="Proteomes" id="UP000283383">
    <property type="component" value="Unassembled WGS sequence"/>
</dbReference>
<reference evidence="1 2" key="1">
    <citation type="journal article" date="2018" name="BMC Genomics">
        <title>Comparative genome analyses reveal sequence features reflecting distinct modes of host-adaptation between dicot and monocot powdery mildew.</title>
        <authorList>
            <person name="Wu Y."/>
            <person name="Ma X."/>
            <person name="Pan Z."/>
            <person name="Kale S.D."/>
            <person name="Song Y."/>
            <person name="King H."/>
            <person name="Zhang Q."/>
            <person name="Presley C."/>
            <person name="Deng X."/>
            <person name="Wei C.I."/>
            <person name="Xiao S."/>
        </authorList>
    </citation>
    <scope>NUCLEOTIDE SEQUENCE [LARGE SCALE GENOMIC DNA]</scope>
    <source>
        <strain evidence="1">UMSG3</strain>
    </source>
</reference>
<comment type="caution">
    <text evidence="1">The sequence shown here is derived from an EMBL/GenBank/DDBJ whole genome shotgun (WGS) entry which is preliminary data.</text>
</comment>
<keyword evidence="2" id="KW-1185">Reference proteome</keyword>
<dbReference type="InterPro" id="IPR036397">
    <property type="entry name" value="RNaseH_sf"/>
</dbReference>
<proteinExistence type="predicted"/>
<accession>A0A420HXL7</accession>
<dbReference type="EMBL" id="MCBQ01014987">
    <property type="protein sequence ID" value="RKF62157.1"/>
    <property type="molecule type" value="Genomic_DNA"/>
</dbReference>
<organism evidence="1 2">
    <name type="scientific">Golovinomyces cichoracearum</name>
    <dbReference type="NCBI Taxonomy" id="62708"/>
    <lineage>
        <taxon>Eukaryota</taxon>
        <taxon>Fungi</taxon>
        <taxon>Dikarya</taxon>
        <taxon>Ascomycota</taxon>
        <taxon>Pezizomycotina</taxon>
        <taxon>Leotiomycetes</taxon>
        <taxon>Erysiphales</taxon>
        <taxon>Erysiphaceae</taxon>
        <taxon>Golovinomyces</taxon>
    </lineage>
</organism>
<protein>
    <submittedName>
        <fullName evidence="1">Uncharacterized protein</fullName>
    </submittedName>
</protein>
<evidence type="ECO:0000313" key="1">
    <source>
        <dbReference type="EMBL" id="RKF62157.1"/>
    </source>
</evidence>
<sequence>MVQYVGDEYETELQPEARYNGKKIVLCSQDESTCYANDAPRYVWLEKGKSTLRKKGLGQSIMISTIICPYHGIMEWNGEKLYENLEAGTNRKGWWVADDVVKQVIKDIKIFEQLRPDSIGLFQFDSSSNHYAMAADSLVAPKLSLSDGGTVLLMRDAVFNGHVKKMQVAEGVQKGIRTILQERGKWKNGFRLDCKGNCSSDNGYCARRILASEENFLNEKTILQRAVEDKGHLLIKSPKYHCELQYIEPFWGNIKR</sequence>